<dbReference type="PROSITE" id="PS50011">
    <property type="entry name" value="PROTEIN_KINASE_DOM"/>
    <property type="match status" value="1"/>
</dbReference>
<accession>A0AAV7PWT5</accession>
<dbReference type="CDD" id="cd00180">
    <property type="entry name" value="PKc"/>
    <property type="match status" value="1"/>
</dbReference>
<proteinExistence type="predicted"/>
<gene>
    <name evidence="2" type="ORF">NDU88_010804</name>
</gene>
<evidence type="ECO:0000313" key="3">
    <source>
        <dbReference type="Proteomes" id="UP001066276"/>
    </source>
</evidence>
<dbReference type="Proteomes" id="UP001066276">
    <property type="component" value="Chromosome 7"/>
</dbReference>
<dbReference type="InterPro" id="IPR011009">
    <property type="entry name" value="Kinase-like_dom_sf"/>
</dbReference>
<sequence length="272" mass="31422">MNYCSDRYLGKGCCGKVRKGWYEGTSAAIKIIPCHKMDEDDLKRECRVYAKLKHKNVVKLLGPPVKRKHNWHIPLQLIEGCTLEDLVFPSCTLSAAEKDHIILGMCKGLRYLHKKNIVHQDLKPNNVMVEHATKRAVIIDLGLAKFINYTESRSPETSGQNKGFHKYAAPEAHAGKIRTRRSDVWSMGKVIAEVLLKEMLHWDDCTTKNIRKWLKRSRYADIVPEMLHKHPDKRLSMDKVVRLVKSVKTATKIECMSTLEFISLLEVHFWDY</sequence>
<keyword evidence="3" id="KW-1185">Reference proteome</keyword>
<organism evidence="2 3">
    <name type="scientific">Pleurodeles waltl</name>
    <name type="common">Iberian ribbed newt</name>
    <dbReference type="NCBI Taxonomy" id="8319"/>
    <lineage>
        <taxon>Eukaryota</taxon>
        <taxon>Metazoa</taxon>
        <taxon>Chordata</taxon>
        <taxon>Craniata</taxon>
        <taxon>Vertebrata</taxon>
        <taxon>Euteleostomi</taxon>
        <taxon>Amphibia</taxon>
        <taxon>Batrachia</taxon>
        <taxon>Caudata</taxon>
        <taxon>Salamandroidea</taxon>
        <taxon>Salamandridae</taxon>
        <taxon>Pleurodelinae</taxon>
        <taxon>Pleurodeles</taxon>
    </lineage>
</organism>
<dbReference type="GO" id="GO:0005524">
    <property type="term" value="F:ATP binding"/>
    <property type="evidence" value="ECO:0007669"/>
    <property type="project" value="InterPro"/>
</dbReference>
<dbReference type="Gene3D" id="1.10.510.10">
    <property type="entry name" value="Transferase(Phosphotransferase) domain 1"/>
    <property type="match status" value="1"/>
</dbReference>
<dbReference type="PANTHER" id="PTHR44329">
    <property type="entry name" value="SERINE/THREONINE-PROTEIN KINASE TNNI3K-RELATED"/>
    <property type="match status" value="1"/>
</dbReference>
<dbReference type="GO" id="GO:0004674">
    <property type="term" value="F:protein serine/threonine kinase activity"/>
    <property type="evidence" value="ECO:0007669"/>
    <property type="project" value="TreeGrafter"/>
</dbReference>
<dbReference type="PROSITE" id="PS00108">
    <property type="entry name" value="PROTEIN_KINASE_ST"/>
    <property type="match status" value="1"/>
</dbReference>
<comment type="caution">
    <text evidence="2">The sequence shown here is derived from an EMBL/GenBank/DDBJ whole genome shotgun (WGS) entry which is preliminary data.</text>
</comment>
<dbReference type="Gene3D" id="3.30.200.20">
    <property type="entry name" value="Phosphorylase Kinase, domain 1"/>
    <property type="match status" value="1"/>
</dbReference>
<evidence type="ECO:0000259" key="1">
    <source>
        <dbReference type="PROSITE" id="PS50011"/>
    </source>
</evidence>
<dbReference type="AlphaFoldDB" id="A0AAV7PWT5"/>
<dbReference type="SUPFAM" id="SSF56112">
    <property type="entry name" value="Protein kinase-like (PK-like)"/>
    <property type="match status" value="1"/>
</dbReference>
<dbReference type="InterPro" id="IPR051681">
    <property type="entry name" value="Ser/Thr_Kinases-Pseudokinases"/>
</dbReference>
<evidence type="ECO:0000313" key="2">
    <source>
        <dbReference type="EMBL" id="KAJ1132495.1"/>
    </source>
</evidence>
<dbReference type="SMART" id="SM00220">
    <property type="entry name" value="S_TKc"/>
    <property type="match status" value="1"/>
</dbReference>
<dbReference type="EMBL" id="JANPWB010000011">
    <property type="protein sequence ID" value="KAJ1132495.1"/>
    <property type="molecule type" value="Genomic_DNA"/>
</dbReference>
<feature type="domain" description="Protein kinase" evidence="1">
    <location>
        <begin position="3"/>
        <end position="262"/>
    </location>
</feature>
<dbReference type="InterPro" id="IPR000719">
    <property type="entry name" value="Prot_kinase_dom"/>
</dbReference>
<dbReference type="InterPro" id="IPR008271">
    <property type="entry name" value="Ser/Thr_kinase_AS"/>
</dbReference>
<name>A0AAV7PWT5_PLEWA</name>
<dbReference type="Pfam" id="PF00069">
    <property type="entry name" value="Pkinase"/>
    <property type="match status" value="1"/>
</dbReference>
<protein>
    <recommendedName>
        <fullName evidence="1">Protein kinase domain-containing protein</fullName>
    </recommendedName>
</protein>
<reference evidence="2" key="1">
    <citation type="journal article" date="2022" name="bioRxiv">
        <title>Sequencing and chromosome-scale assembly of the giantPleurodeles waltlgenome.</title>
        <authorList>
            <person name="Brown T."/>
            <person name="Elewa A."/>
            <person name="Iarovenko S."/>
            <person name="Subramanian E."/>
            <person name="Araus A.J."/>
            <person name="Petzold A."/>
            <person name="Susuki M."/>
            <person name="Suzuki K.-i.T."/>
            <person name="Hayashi T."/>
            <person name="Toyoda A."/>
            <person name="Oliveira C."/>
            <person name="Osipova E."/>
            <person name="Leigh N.D."/>
            <person name="Simon A."/>
            <person name="Yun M.H."/>
        </authorList>
    </citation>
    <scope>NUCLEOTIDE SEQUENCE</scope>
    <source>
        <strain evidence="2">20211129_DDA</strain>
        <tissue evidence="2">Liver</tissue>
    </source>
</reference>